<name>A0A6P0DUF6_RHILE</name>
<comment type="caution">
    <text evidence="1">The sequence shown here is derived from an EMBL/GenBank/DDBJ whole genome shotgun (WGS) entry which is preliminary data.</text>
</comment>
<organism evidence="1 2">
    <name type="scientific">Rhizobium leguminosarum</name>
    <dbReference type="NCBI Taxonomy" id="384"/>
    <lineage>
        <taxon>Bacteria</taxon>
        <taxon>Pseudomonadati</taxon>
        <taxon>Pseudomonadota</taxon>
        <taxon>Alphaproteobacteria</taxon>
        <taxon>Hyphomicrobiales</taxon>
        <taxon>Rhizobiaceae</taxon>
        <taxon>Rhizobium/Agrobacterium group</taxon>
        <taxon>Rhizobium</taxon>
    </lineage>
</organism>
<accession>A0A6P0DUF6</accession>
<dbReference type="RefSeq" id="WP_164001019.1">
    <property type="nucleotide sequence ID" value="NZ_WXXP01000311.1"/>
</dbReference>
<feature type="non-terminal residue" evidence="1">
    <location>
        <position position="221"/>
    </location>
</feature>
<dbReference type="EMBL" id="WXXP01000311">
    <property type="protein sequence ID" value="NEK55195.1"/>
    <property type="molecule type" value="Genomic_DNA"/>
</dbReference>
<sequence length="221" mass="24701">VIVIANETDIPEDQKPDYARKKEKLIGKTLRVASDPQTVLDDFVSKLNHSKVVEIARQERAALLRTFEASGKQNFRSMRAVLSDYERLVVAVDPRLQDAPVAMTRLLLFMMATGVEFRSGDLSGSELAALLDTRFARLMSSVTKKEKSSEIARAERLEATYADVAWQDPIVPPAALARLFETGIVDTLAINTHLAQHPLVVGYAKSPAWRQLWAWTDLPRT</sequence>
<evidence type="ECO:0000313" key="1">
    <source>
        <dbReference type="EMBL" id="NEK55195.1"/>
    </source>
</evidence>
<reference evidence="1 2" key="1">
    <citation type="submission" date="2020-01" db="EMBL/GenBank/DDBJ databases">
        <title>Rhizobium genotypes associated with high levels of biological nitrogen fixation by grain legumes in a temperate-maritime cropping system.</title>
        <authorList>
            <person name="Maluk M."/>
            <person name="Francesc Ferrando Molina F."/>
            <person name="Lopez Del Egido L."/>
            <person name="Lafos M."/>
            <person name="Langarica-Fuentes A."/>
            <person name="Gebre Yohannes G."/>
            <person name="Young M.W."/>
            <person name="Martin P."/>
            <person name="Gantlett R."/>
            <person name="Kenicer G."/>
            <person name="Hawes C."/>
            <person name="Begg G.S."/>
            <person name="Quilliam R.S."/>
            <person name="Squire G.R."/>
            <person name="Poole P.S."/>
            <person name="Young P.W."/>
            <person name="Iannetta P.M."/>
            <person name="James E.K."/>
        </authorList>
    </citation>
    <scope>NUCLEOTIDE SEQUENCE [LARGE SCALE GENOMIC DNA]</scope>
    <source>
        <strain evidence="1 2">JHI944</strain>
    </source>
</reference>
<dbReference type="AlphaFoldDB" id="A0A6P0DUF6"/>
<gene>
    <name evidence="1" type="ORF">GUK36_38830</name>
</gene>
<feature type="non-terminal residue" evidence="1">
    <location>
        <position position="1"/>
    </location>
</feature>
<evidence type="ECO:0000313" key="2">
    <source>
        <dbReference type="Proteomes" id="UP000471409"/>
    </source>
</evidence>
<dbReference type="Proteomes" id="UP000471409">
    <property type="component" value="Unassembled WGS sequence"/>
</dbReference>
<protein>
    <submittedName>
        <fullName evidence="1">Uncharacterized protein</fullName>
    </submittedName>
</protein>
<proteinExistence type="predicted"/>